<reference evidence="1 2" key="1">
    <citation type="submission" date="2019-08" db="EMBL/GenBank/DDBJ databases">
        <title>The genome of the soybean aphid Biotype 1, its phylome, world population structure and adaptation to the North American continent.</title>
        <authorList>
            <person name="Giordano R."/>
            <person name="Donthu R.K."/>
            <person name="Hernandez A.G."/>
            <person name="Wright C.L."/>
            <person name="Zimin A.V."/>
        </authorList>
    </citation>
    <scope>NUCLEOTIDE SEQUENCE [LARGE SCALE GENOMIC DNA]</scope>
    <source>
        <tissue evidence="1">Whole aphids</tissue>
    </source>
</reference>
<dbReference type="Proteomes" id="UP000475862">
    <property type="component" value="Unassembled WGS sequence"/>
</dbReference>
<evidence type="ECO:0000313" key="1">
    <source>
        <dbReference type="EMBL" id="KAE9529224.1"/>
    </source>
</evidence>
<keyword evidence="2" id="KW-1185">Reference proteome</keyword>
<dbReference type="EMBL" id="VYZN01000045">
    <property type="protein sequence ID" value="KAE9529224.1"/>
    <property type="molecule type" value="Genomic_DNA"/>
</dbReference>
<name>A0A6G0TBF2_APHGL</name>
<organism evidence="1 2">
    <name type="scientific">Aphis glycines</name>
    <name type="common">Soybean aphid</name>
    <dbReference type="NCBI Taxonomy" id="307491"/>
    <lineage>
        <taxon>Eukaryota</taxon>
        <taxon>Metazoa</taxon>
        <taxon>Ecdysozoa</taxon>
        <taxon>Arthropoda</taxon>
        <taxon>Hexapoda</taxon>
        <taxon>Insecta</taxon>
        <taxon>Pterygota</taxon>
        <taxon>Neoptera</taxon>
        <taxon>Paraneoptera</taxon>
        <taxon>Hemiptera</taxon>
        <taxon>Sternorrhyncha</taxon>
        <taxon>Aphidomorpha</taxon>
        <taxon>Aphidoidea</taxon>
        <taxon>Aphididae</taxon>
        <taxon>Aphidini</taxon>
        <taxon>Aphis</taxon>
        <taxon>Aphis</taxon>
    </lineage>
</organism>
<evidence type="ECO:0000313" key="2">
    <source>
        <dbReference type="Proteomes" id="UP000475862"/>
    </source>
</evidence>
<comment type="caution">
    <text evidence="1">The sequence shown here is derived from an EMBL/GenBank/DDBJ whole genome shotgun (WGS) entry which is preliminary data.</text>
</comment>
<protein>
    <submittedName>
        <fullName evidence="1">Uncharacterized protein</fullName>
    </submittedName>
</protein>
<accession>A0A6G0TBF2</accession>
<gene>
    <name evidence="1" type="ORF">AGLY_011900</name>
</gene>
<dbReference type="AlphaFoldDB" id="A0A6G0TBF2"/>
<proteinExistence type="predicted"/>
<sequence>MSHILNDQKMIRKCQLGSLSFVLPDTNLSSQDLTTRVVEFRLQDPGGGSIPYITIIELDLQATEWHRYENNLNKMQEDANSYWLIRGQEDLDVVLCYYTLGLKANSFNYYQYRVVDFSFSSRIFTYYIHVEYKDIDVNEVCDGCAKNNITIGKQLIIQPAVTITTSCYKQSSSQMVTFLVSDKLTIRLMRVNSFIRHLKKKLGQLNG</sequence>